<dbReference type="AlphaFoldDB" id="A0A6B3LEH3"/>
<dbReference type="PANTHER" id="PTHR43725">
    <property type="entry name" value="UDP-GLUCOSE 4-EPIMERASE"/>
    <property type="match status" value="1"/>
</dbReference>
<evidence type="ECO:0000256" key="9">
    <source>
        <dbReference type="ARBA" id="ARBA00023277"/>
    </source>
</evidence>
<feature type="domain" description="NAD-dependent epimerase/dehydratase" evidence="11">
    <location>
        <begin position="3"/>
        <end position="252"/>
    </location>
</feature>
<comment type="pathway">
    <text evidence="3 10">Carbohydrate metabolism; galactose metabolism.</text>
</comment>
<keyword evidence="7 10" id="KW-0520">NAD</keyword>
<evidence type="ECO:0000256" key="10">
    <source>
        <dbReference type="RuleBase" id="RU366046"/>
    </source>
</evidence>
<dbReference type="PANTHER" id="PTHR43725:SF53">
    <property type="entry name" value="UDP-ARABINOSE 4-EPIMERASE 1"/>
    <property type="match status" value="1"/>
</dbReference>
<dbReference type="RefSeq" id="WP_164364484.1">
    <property type="nucleotide sequence ID" value="NZ_CP066776.1"/>
</dbReference>
<accession>A0A6B3LEH3</accession>
<comment type="catalytic activity">
    <reaction evidence="1 10">
        <text>UDP-alpha-D-glucose = UDP-alpha-D-galactose</text>
        <dbReference type="Rhea" id="RHEA:22168"/>
        <dbReference type="ChEBI" id="CHEBI:58885"/>
        <dbReference type="ChEBI" id="CHEBI:66914"/>
        <dbReference type="EC" id="5.1.3.2"/>
    </reaction>
</comment>
<evidence type="ECO:0000256" key="4">
    <source>
        <dbReference type="ARBA" id="ARBA00007637"/>
    </source>
</evidence>
<dbReference type="CDD" id="cd05247">
    <property type="entry name" value="UDP_G4E_1_SDR_e"/>
    <property type="match status" value="1"/>
</dbReference>
<protein>
    <recommendedName>
        <fullName evidence="6 10">UDP-glucose 4-epimerase</fullName>
        <ecNumber evidence="5 10">5.1.3.2</ecNumber>
    </recommendedName>
</protein>
<evidence type="ECO:0000313" key="13">
    <source>
        <dbReference type="Proteomes" id="UP000475117"/>
    </source>
</evidence>
<dbReference type="GO" id="GO:0006012">
    <property type="term" value="P:galactose metabolic process"/>
    <property type="evidence" value="ECO:0007669"/>
    <property type="project" value="UniProtKB-UniPathway"/>
</dbReference>
<dbReference type="InterPro" id="IPR001509">
    <property type="entry name" value="Epimerase_deHydtase"/>
</dbReference>
<comment type="similarity">
    <text evidence="4 10">Belongs to the NAD(P)-dependent epimerase/dehydratase family.</text>
</comment>
<evidence type="ECO:0000256" key="5">
    <source>
        <dbReference type="ARBA" id="ARBA00013189"/>
    </source>
</evidence>
<gene>
    <name evidence="12" type="primary">galE</name>
    <name evidence="12" type="ORF">G3M56_004295</name>
</gene>
<dbReference type="PRINTS" id="PR01713">
    <property type="entry name" value="NUCEPIMERASE"/>
</dbReference>
<organism evidence="12 13">
    <name type="scientific">Sulfuriroseicoccus oceanibius</name>
    <dbReference type="NCBI Taxonomy" id="2707525"/>
    <lineage>
        <taxon>Bacteria</taxon>
        <taxon>Pseudomonadati</taxon>
        <taxon>Verrucomicrobiota</taxon>
        <taxon>Verrucomicrobiia</taxon>
        <taxon>Verrucomicrobiales</taxon>
        <taxon>Verrucomicrobiaceae</taxon>
        <taxon>Sulfuriroseicoccus</taxon>
    </lineage>
</organism>
<evidence type="ECO:0000256" key="7">
    <source>
        <dbReference type="ARBA" id="ARBA00023027"/>
    </source>
</evidence>
<evidence type="ECO:0000256" key="8">
    <source>
        <dbReference type="ARBA" id="ARBA00023235"/>
    </source>
</evidence>
<dbReference type="Pfam" id="PF01370">
    <property type="entry name" value="Epimerase"/>
    <property type="match status" value="1"/>
</dbReference>
<dbReference type="InterPro" id="IPR036291">
    <property type="entry name" value="NAD(P)-bd_dom_sf"/>
</dbReference>
<dbReference type="EMBL" id="CP066776">
    <property type="protein sequence ID" value="QQL45810.1"/>
    <property type="molecule type" value="Genomic_DNA"/>
</dbReference>
<keyword evidence="8 10" id="KW-0413">Isomerase</keyword>
<evidence type="ECO:0000256" key="2">
    <source>
        <dbReference type="ARBA" id="ARBA00001911"/>
    </source>
</evidence>
<dbReference type="Proteomes" id="UP000475117">
    <property type="component" value="Chromosome"/>
</dbReference>
<proteinExistence type="inferred from homology"/>
<comment type="subunit">
    <text evidence="10">Homodimer.</text>
</comment>
<reference evidence="12 13" key="1">
    <citation type="submission" date="2020-12" db="EMBL/GenBank/DDBJ databases">
        <title>Sulforoseuscoccus oceanibium gen. nov., sp. nov., a representative of the phylum Verrucomicrobia with special cytoplasmic membrane, and proposal of Sulforoseuscoccusaceae fam. nov.</title>
        <authorList>
            <person name="Xi F."/>
        </authorList>
    </citation>
    <scope>NUCLEOTIDE SEQUENCE [LARGE SCALE GENOMIC DNA]</scope>
    <source>
        <strain evidence="12 13">T37</strain>
    </source>
</reference>
<dbReference type="EC" id="5.1.3.2" evidence="5 10"/>
<dbReference type="GO" id="GO:0003978">
    <property type="term" value="F:UDP-glucose 4-epimerase activity"/>
    <property type="evidence" value="ECO:0007669"/>
    <property type="project" value="UniProtKB-UniRule"/>
</dbReference>
<dbReference type="Gene3D" id="3.40.50.720">
    <property type="entry name" value="NAD(P)-binding Rossmann-like Domain"/>
    <property type="match status" value="1"/>
</dbReference>
<evidence type="ECO:0000256" key="6">
    <source>
        <dbReference type="ARBA" id="ARBA00018569"/>
    </source>
</evidence>
<dbReference type="SUPFAM" id="SSF51735">
    <property type="entry name" value="NAD(P)-binding Rossmann-fold domains"/>
    <property type="match status" value="1"/>
</dbReference>
<evidence type="ECO:0000256" key="3">
    <source>
        <dbReference type="ARBA" id="ARBA00004947"/>
    </source>
</evidence>
<evidence type="ECO:0000256" key="1">
    <source>
        <dbReference type="ARBA" id="ARBA00000083"/>
    </source>
</evidence>
<dbReference type="InterPro" id="IPR005886">
    <property type="entry name" value="UDP_G4E"/>
</dbReference>
<name>A0A6B3LEH3_9BACT</name>
<dbReference type="NCBIfam" id="TIGR01179">
    <property type="entry name" value="galE"/>
    <property type="match status" value="1"/>
</dbReference>
<comment type="cofactor">
    <cofactor evidence="2 10">
        <name>NAD(+)</name>
        <dbReference type="ChEBI" id="CHEBI:57540"/>
    </cofactor>
</comment>
<sequence length="330" mass="35917">MNVLVVGGAGYIGSHCVVQLVEAGHRPVVVDNLAFGHRGAVKDGVPFYEADLGDREAMAKILKDEQIDIVMHFAAFTYVGESVTEPLKYYRNNVGATLELIQAMVDTGVNKFIFSSTCATFGVVESLPIVETLPQSPINPYGQTKLDLENALRAITKTSDFSAAIFRYFNAAGAAEDGSIGEDHQPETHLIPLCFDAATGRRGALKVFGSDYPTPDGTCLRDYVHVDDLSRAHIAVFDKLGTPGTCVDYNLGTGNPSSVLEVINAVKEVTGLDVPYEMDDRREGDPPALYADSKKANEELGWVPKYNDITSLVASAWKWHKDHPKGYDDK</sequence>
<evidence type="ECO:0000259" key="11">
    <source>
        <dbReference type="Pfam" id="PF01370"/>
    </source>
</evidence>
<keyword evidence="9 10" id="KW-0119">Carbohydrate metabolism</keyword>
<dbReference type="Gene3D" id="3.90.25.10">
    <property type="entry name" value="UDP-galactose 4-epimerase, domain 1"/>
    <property type="match status" value="1"/>
</dbReference>
<dbReference type="KEGG" id="soa:G3M56_004295"/>
<keyword evidence="13" id="KW-1185">Reference proteome</keyword>
<evidence type="ECO:0000313" key="12">
    <source>
        <dbReference type="EMBL" id="QQL45810.1"/>
    </source>
</evidence>
<dbReference type="UniPathway" id="UPA00214"/>